<keyword evidence="7" id="KW-1185">Reference proteome</keyword>
<dbReference type="GO" id="GO:0003677">
    <property type="term" value="F:DNA binding"/>
    <property type="evidence" value="ECO:0007669"/>
    <property type="project" value="UniProtKB-KW"/>
</dbReference>
<evidence type="ECO:0000256" key="3">
    <source>
        <dbReference type="ARBA" id="ARBA00023125"/>
    </source>
</evidence>
<dbReference type="SUPFAM" id="SSF53850">
    <property type="entry name" value="Periplasmic binding protein-like II"/>
    <property type="match status" value="1"/>
</dbReference>
<dbReference type="PROSITE" id="PS50931">
    <property type="entry name" value="HTH_LYSR"/>
    <property type="match status" value="1"/>
</dbReference>
<name>A0A975HPS2_9GAMM</name>
<keyword evidence="2" id="KW-0805">Transcription regulation</keyword>
<dbReference type="PANTHER" id="PTHR30537">
    <property type="entry name" value="HTH-TYPE TRANSCRIPTIONAL REGULATOR"/>
    <property type="match status" value="1"/>
</dbReference>
<dbReference type="Gene3D" id="3.40.190.290">
    <property type="match status" value="1"/>
</dbReference>
<organism evidence="6 7">
    <name type="scientific">Pseudoalteromonas xiamenensis</name>
    <dbReference type="NCBI Taxonomy" id="882626"/>
    <lineage>
        <taxon>Bacteria</taxon>
        <taxon>Pseudomonadati</taxon>
        <taxon>Pseudomonadota</taxon>
        <taxon>Gammaproteobacteria</taxon>
        <taxon>Alteromonadales</taxon>
        <taxon>Pseudoalteromonadaceae</taxon>
        <taxon>Pseudoalteromonas</taxon>
    </lineage>
</organism>
<keyword evidence="3" id="KW-0238">DNA-binding</keyword>
<dbReference type="InterPro" id="IPR036390">
    <property type="entry name" value="WH_DNA-bd_sf"/>
</dbReference>
<dbReference type="AlphaFoldDB" id="A0A975HPS2"/>
<dbReference type="Pfam" id="PF03466">
    <property type="entry name" value="LysR_substrate"/>
    <property type="match status" value="1"/>
</dbReference>
<dbReference type="InterPro" id="IPR058163">
    <property type="entry name" value="LysR-type_TF_proteobact-type"/>
</dbReference>
<dbReference type="InterPro" id="IPR036388">
    <property type="entry name" value="WH-like_DNA-bd_sf"/>
</dbReference>
<dbReference type="FunFam" id="1.10.10.10:FF:000001">
    <property type="entry name" value="LysR family transcriptional regulator"/>
    <property type="match status" value="1"/>
</dbReference>
<dbReference type="RefSeq" id="WP_208845152.1">
    <property type="nucleotide sequence ID" value="NZ_CP072135.1"/>
</dbReference>
<reference evidence="6" key="1">
    <citation type="submission" date="2021-03" db="EMBL/GenBank/DDBJ databases">
        <title>Complete Genome of Pseudoalteromonas xiamenensis STKMTI.2, a new potential marine bacterium producing anti-Vibrio compounds.</title>
        <authorList>
            <person name="Handayani D.P."/>
            <person name="Isnansetyo A."/>
            <person name="Istiqomah I."/>
            <person name="Jumina J."/>
        </authorList>
    </citation>
    <scope>NUCLEOTIDE SEQUENCE</scope>
    <source>
        <strain evidence="6">STKMTI.2</strain>
        <plasmid evidence="6">unnamed5</plasmid>
    </source>
</reference>
<accession>A0A975HPS2</accession>
<dbReference type="Pfam" id="PF00126">
    <property type="entry name" value="HTH_1"/>
    <property type="match status" value="1"/>
</dbReference>
<dbReference type="Proteomes" id="UP000664904">
    <property type="component" value="Plasmid unnamed5"/>
</dbReference>
<dbReference type="GO" id="GO:0003700">
    <property type="term" value="F:DNA-binding transcription factor activity"/>
    <property type="evidence" value="ECO:0007669"/>
    <property type="project" value="InterPro"/>
</dbReference>
<keyword evidence="4" id="KW-0804">Transcription</keyword>
<feature type="domain" description="HTH lysR-type" evidence="5">
    <location>
        <begin position="1"/>
        <end position="59"/>
    </location>
</feature>
<evidence type="ECO:0000256" key="2">
    <source>
        <dbReference type="ARBA" id="ARBA00023015"/>
    </source>
</evidence>
<evidence type="ECO:0000256" key="1">
    <source>
        <dbReference type="ARBA" id="ARBA00009437"/>
    </source>
</evidence>
<proteinExistence type="inferred from homology"/>
<dbReference type="PANTHER" id="PTHR30537:SF5">
    <property type="entry name" value="HTH-TYPE TRANSCRIPTIONAL ACTIVATOR TTDR-RELATED"/>
    <property type="match status" value="1"/>
</dbReference>
<dbReference type="SUPFAM" id="SSF46785">
    <property type="entry name" value="Winged helix' DNA-binding domain"/>
    <property type="match status" value="1"/>
</dbReference>
<evidence type="ECO:0000256" key="4">
    <source>
        <dbReference type="ARBA" id="ARBA00023163"/>
    </source>
</evidence>
<evidence type="ECO:0000313" key="6">
    <source>
        <dbReference type="EMBL" id="QTH73540.1"/>
    </source>
</evidence>
<keyword evidence="6" id="KW-0614">Plasmid</keyword>
<gene>
    <name evidence="6" type="ORF">J5O05_18810</name>
</gene>
<sequence length="297" mass="33201">MDKLNLMSCFIALVEEGSFTKAASRLGRSKALVSTHVKTLEEQLQVRLLNRSTRHIRFTEDGRVYYEEAKRLLEGIIQLEHNLLVDSKGMAGRLRISVPTTYGEQCLVPFLSQMKITYPQLHIDCVFQDRVVDLVLEGFDLCVRVGRLSDSTLIAKHVGEIKLQVSASPAFLEQYGPIHSIDVLSQLPCIGDSNGKLDGKWQLNGVKFNINETLRVNSASAATQFAALGLGVCFCPDFALRPYIENGQLVTLPFEEIHMPVHVVYPHRSHSHGKITTFTADLKRYLSEKSNVSPCSD</sequence>
<evidence type="ECO:0000259" key="5">
    <source>
        <dbReference type="PROSITE" id="PS50931"/>
    </source>
</evidence>
<dbReference type="CDD" id="cd08422">
    <property type="entry name" value="PBP2_CrgA_like"/>
    <property type="match status" value="1"/>
</dbReference>
<comment type="similarity">
    <text evidence="1">Belongs to the LysR transcriptional regulatory family.</text>
</comment>
<dbReference type="InterPro" id="IPR000847">
    <property type="entry name" value="LysR_HTH_N"/>
</dbReference>
<dbReference type="EMBL" id="CP072135">
    <property type="protein sequence ID" value="QTH73540.1"/>
    <property type="molecule type" value="Genomic_DNA"/>
</dbReference>
<dbReference type="Gene3D" id="1.10.10.10">
    <property type="entry name" value="Winged helix-like DNA-binding domain superfamily/Winged helix DNA-binding domain"/>
    <property type="match status" value="1"/>
</dbReference>
<dbReference type="KEGG" id="pxi:J5O05_18810"/>
<protein>
    <submittedName>
        <fullName evidence="6">LysR family transcriptional regulator</fullName>
    </submittedName>
</protein>
<evidence type="ECO:0000313" key="7">
    <source>
        <dbReference type="Proteomes" id="UP000664904"/>
    </source>
</evidence>
<geneLocation type="plasmid" evidence="6 7">
    <name>unnamed5</name>
</geneLocation>
<dbReference type="InterPro" id="IPR005119">
    <property type="entry name" value="LysR_subst-bd"/>
</dbReference>